<dbReference type="InterPro" id="IPR008929">
    <property type="entry name" value="Chondroitin_lyas"/>
</dbReference>
<dbReference type="GO" id="GO:0016837">
    <property type="term" value="F:carbon-oxygen lyase activity, acting on polysaccharides"/>
    <property type="evidence" value="ECO:0007669"/>
    <property type="project" value="UniProtKB-ARBA"/>
</dbReference>
<evidence type="ECO:0000256" key="2">
    <source>
        <dbReference type="ARBA" id="ARBA00022729"/>
    </source>
</evidence>
<evidence type="ECO:0000256" key="1">
    <source>
        <dbReference type="ARBA" id="ARBA00006699"/>
    </source>
</evidence>
<proteinExistence type="inferred from homology"/>
<dbReference type="GO" id="GO:0030246">
    <property type="term" value="F:carbohydrate binding"/>
    <property type="evidence" value="ECO:0007669"/>
    <property type="project" value="InterPro"/>
</dbReference>
<evidence type="ECO:0000256" key="3">
    <source>
        <dbReference type="ARBA" id="ARBA00023239"/>
    </source>
</evidence>
<dbReference type="GO" id="GO:0005576">
    <property type="term" value="C:extracellular region"/>
    <property type="evidence" value="ECO:0007669"/>
    <property type="project" value="InterPro"/>
</dbReference>
<dbReference type="GO" id="GO:0005975">
    <property type="term" value="P:carbohydrate metabolic process"/>
    <property type="evidence" value="ECO:0007669"/>
    <property type="project" value="InterPro"/>
</dbReference>
<dbReference type="InterPro" id="IPR011013">
    <property type="entry name" value="Gal_mutarotase_sf_dom"/>
</dbReference>
<reference evidence="7" key="2">
    <citation type="submission" date="2021-10" db="EMBL/GenBank/DDBJ databases">
        <title>Phylogenomics reveals ancestral predisposition of the termite-cultivated fungus Termitomyces towards a domesticated lifestyle.</title>
        <authorList>
            <person name="Auxier B."/>
            <person name="Grum-Grzhimaylo A."/>
            <person name="Cardenas M.E."/>
            <person name="Lodge J.D."/>
            <person name="Laessoe T."/>
            <person name="Pedersen O."/>
            <person name="Smith M.E."/>
            <person name="Kuyper T.W."/>
            <person name="Franco-Molano E.A."/>
            <person name="Baroni T.J."/>
            <person name="Aanen D.K."/>
        </authorList>
    </citation>
    <scope>NUCLEOTIDE SEQUENCE</scope>
    <source>
        <strain evidence="7">AP01</strain>
        <tissue evidence="7">Mycelium</tissue>
    </source>
</reference>
<comment type="caution">
    <text evidence="7">The sequence shown here is derived from an EMBL/GenBank/DDBJ whole genome shotgun (WGS) entry which is preliminary data.</text>
</comment>
<dbReference type="Gene3D" id="2.70.98.10">
    <property type="match status" value="1"/>
</dbReference>
<keyword evidence="8" id="KW-1185">Reference proteome</keyword>
<accession>A0A9P7K939</accession>
<sequence>MASAWHGGLEGTEEYAGNEDLRIATSLAMDYWFGRDFTDIACLDSGGKAGSRCTCANPENLLWNTNWFSNVILIPKLATSAALLLGDTLTDSQLNATNRMATRSYNYNVGGLTGANTLDVARIGMDQALITNDVDLLADAYRRSHEELSIMNGVKADGIRADGAFGQHDGMLYNGNYGKDYSNAILGAEIEAAGSDFAADAVSQAAFGTLFEATSSIKTDLSTVGELGRLWDSRKLKNFASSLSAPSNVNAGDLVGNRLFYTNDYMVHRGQNYVTTLKMWSTRSRHTECTNSQNPLGFHLADGVSYTHICGDEYEDIAAAWDWNLIPGITTDYGATPLTCENTKLLGLEAFVGGASDGRIGIAAMRYTNPVTKKLKWQKAWFYLDDDVQHVMVSGLSGTAPSAPPISVLDQRRHNGPVFVDGEESTATKYTAARSLWHGGVGYKFAGSGAVLSIDVGIKTGNWSTIGTSEEPPACVDLFAAWINHQGTDASSLSYSVFPGTTADGFAKKACDVKLRTVQSDSHVSAIVDDRHDTFMAVFWDVAGGAVTFNPDPSSASLTVAVDGNVALIYKFKEGLVTLSDPSQRLKSVNVTLTWGEGSRPSWWKGGDETTLTFALPRGGVAGSSITKDV</sequence>
<dbReference type="SUPFAM" id="SSF74650">
    <property type="entry name" value="Galactose mutarotase-like"/>
    <property type="match status" value="1"/>
</dbReference>
<dbReference type="InterPro" id="IPR003159">
    <property type="entry name" value="Lyase_8_central_dom"/>
</dbReference>
<keyword evidence="2" id="KW-0732">Signal</keyword>
<dbReference type="Gene3D" id="1.50.10.100">
    <property type="entry name" value="Chondroitin AC/alginate lyase"/>
    <property type="match status" value="1"/>
</dbReference>
<dbReference type="OrthoDB" id="5980780at2759"/>
<name>A0A9P7K939_9AGAR</name>
<dbReference type="AlphaFoldDB" id="A0A9P7K939"/>
<reference evidence="7" key="1">
    <citation type="submission" date="2020-07" db="EMBL/GenBank/DDBJ databases">
        <authorList>
            <person name="Nieuwenhuis M."/>
            <person name="Van De Peppel L.J.J."/>
        </authorList>
    </citation>
    <scope>NUCLEOTIDE SEQUENCE</scope>
    <source>
        <strain evidence="7">AP01</strain>
        <tissue evidence="7">Mycelium</tissue>
    </source>
</reference>
<dbReference type="InterPro" id="IPR038970">
    <property type="entry name" value="Lyase_8"/>
</dbReference>
<evidence type="ECO:0000259" key="5">
    <source>
        <dbReference type="Pfam" id="PF02884"/>
    </source>
</evidence>
<feature type="domain" description="Polysaccharide lyase family 8 C-terminal" evidence="5">
    <location>
        <begin position="520"/>
        <end position="589"/>
    </location>
</feature>
<dbReference type="InterPro" id="IPR011071">
    <property type="entry name" value="Lyase_8-like_C"/>
</dbReference>
<evidence type="ECO:0008006" key="9">
    <source>
        <dbReference type="Google" id="ProtNLM"/>
    </source>
</evidence>
<feature type="domain" description="Polysaccharide lyase family 8 central" evidence="4">
    <location>
        <begin position="257"/>
        <end position="501"/>
    </location>
</feature>
<evidence type="ECO:0000259" key="6">
    <source>
        <dbReference type="Pfam" id="PF08124"/>
    </source>
</evidence>
<evidence type="ECO:0000313" key="8">
    <source>
        <dbReference type="Proteomes" id="UP000775547"/>
    </source>
</evidence>
<keyword evidence="3" id="KW-0456">Lyase</keyword>
<dbReference type="SUPFAM" id="SSF48230">
    <property type="entry name" value="Chondroitin AC/alginate lyase"/>
    <property type="match status" value="1"/>
</dbReference>
<dbReference type="InterPro" id="IPR012970">
    <property type="entry name" value="Lyase_8_alpha_N"/>
</dbReference>
<dbReference type="PANTHER" id="PTHR38481">
    <property type="entry name" value="HYALURONATE LYASE"/>
    <property type="match status" value="1"/>
</dbReference>
<feature type="domain" description="Polysaccharide lyase 8 N-terminal alpha-helical" evidence="6">
    <location>
        <begin position="64"/>
        <end position="179"/>
    </location>
</feature>
<dbReference type="Pfam" id="PF02278">
    <property type="entry name" value="Lyase_8"/>
    <property type="match status" value="1"/>
</dbReference>
<dbReference type="Pfam" id="PF08124">
    <property type="entry name" value="Lyase_8_N"/>
    <property type="match status" value="1"/>
</dbReference>
<dbReference type="Proteomes" id="UP000775547">
    <property type="component" value="Unassembled WGS sequence"/>
</dbReference>
<gene>
    <name evidence="7" type="ORF">DXG03_004169</name>
</gene>
<evidence type="ECO:0000313" key="7">
    <source>
        <dbReference type="EMBL" id="KAG5641803.1"/>
    </source>
</evidence>
<dbReference type="InterPro" id="IPR004103">
    <property type="entry name" value="Lyase_8_C"/>
</dbReference>
<evidence type="ECO:0000259" key="4">
    <source>
        <dbReference type="Pfam" id="PF02278"/>
    </source>
</evidence>
<dbReference type="SUPFAM" id="SSF49863">
    <property type="entry name" value="Hyaluronate lyase-like, C-terminal domain"/>
    <property type="match status" value="1"/>
</dbReference>
<comment type="similarity">
    <text evidence="1">Belongs to the polysaccharide lyase 8 family.</text>
</comment>
<dbReference type="PANTHER" id="PTHR38481:SF1">
    <property type="entry name" value="HYALURONATE LYASE"/>
    <property type="match status" value="1"/>
</dbReference>
<protein>
    <recommendedName>
        <fullName evidence="9">Polysaccharide lyase family 8 protein</fullName>
    </recommendedName>
</protein>
<dbReference type="Gene3D" id="2.60.220.10">
    <property type="entry name" value="Polysaccharide lyase family 8-like, C-terminal"/>
    <property type="match status" value="1"/>
</dbReference>
<dbReference type="Pfam" id="PF02884">
    <property type="entry name" value="Lyase_8_C"/>
    <property type="match status" value="1"/>
</dbReference>
<dbReference type="InterPro" id="IPR014718">
    <property type="entry name" value="GH-type_carb-bd"/>
</dbReference>
<dbReference type="EMBL" id="JABCKV010000247">
    <property type="protein sequence ID" value="KAG5641803.1"/>
    <property type="molecule type" value="Genomic_DNA"/>
</dbReference>
<organism evidence="7 8">
    <name type="scientific">Asterophora parasitica</name>
    <dbReference type="NCBI Taxonomy" id="117018"/>
    <lineage>
        <taxon>Eukaryota</taxon>
        <taxon>Fungi</taxon>
        <taxon>Dikarya</taxon>
        <taxon>Basidiomycota</taxon>
        <taxon>Agaricomycotina</taxon>
        <taxon>Agaricomycetes</taxon>
        <taxon>Agaricomycetidae</taxon>
        <taxon>Agaricales</taxon>
        <taxon>Tricholomatineae</taxon>
        <taxon>Lyophyllaceae</taxon>
        <taxon>Asterophora</taxon>
    </lineage>
</organism>